<dbReference type="AlphaFoldDB" id="R4WPJ7"/>
<dbReference type="InterPro" id="IPR008979">
    <property type="entry name" value="Galactose-bd-like_sf"/>
</dbReference>
<evidence type="ECO:0000313" key="11">
    <source>
        <dbReference type="Proteomes" id="UP000013966"/>
    </source>
</evidence>
<comment type="catalytic activity">
    <reaction evidence="1">
        <text>Hydrolysis of terminal non-reducing beta-D-galactose residues in beta-D-galactosides.</text>
        <dbReference type="EC" id="3.2.1.23"/>
    </reaction>
</comment>
<gene>
    <name evidence="10" type="ORF">BRPE64_CCDS05200</name>
</gene>
<evidence type="ECO:0000256" key="2">
    <source>
        <dbReference type="ARBA" id="ARBA00009809"/>
    </source>
</evidence>
<evidence type="ECO:0000313" key="10">
    <source>
        <dbReference type="EMBL" id="BAN26603.1"/>
    </source>
</evidence>
<dbReference type="GO" id="GO:0004565">
    <property type="term" value="F:beta-galactosidase activity"/>
    <property type="evidence" value="ECO:0007669"/>
    <property type="project" value="UniProtKB-EC"/>
</dbReference>
<feature type="domain" description="Beta-galactosidase" evidence="9">
    <location>
        <begin position="326"/>
        <end position="467"/>
    </location>
</feature>
<evidence type="ECO:0000256" key="8">
    <source>
        <dbReference type="RuleBase" id="RU003679"/>
    </source>
</evidence>
<dbReference type="InterPro" id="IPR018954">
    <property type="entry name" value="Betagal_dom2"/>
</dbReference>
<evidence type="ECO:0000259" key="9">
    <source>
        <dbReference type="SMART" id="SM01029"/>
    </source>
</evidence>
<dbReference type="Gene3D" id="3.20.20.80">
    <property type="entry name" value="Glycosidases"/>
    <property type="match status" value="1"/>
</dbReference>
<dbReference type="InterPro" id="IPR001944">
    <property type="entry name" value="Glycoside_Hdrlase_35"/>
</dbReference>
<sequence>MTPGMPSPDDWPDVLQRIRAAGFNSISILVPWNYHTPAEGMSRWDGRYDLERFLSNARDAGLYVVVRPGPYIQGEVDGGGYPSWALGKPGFFRTNDSRWQALWQNWYGQVMPRIARWQYGGANHGTVIAVQIENEYPGVFTGANQYMSALYTAARSYGITVPITHNDQQVFGSLPASGKFANIVDLYGFDNYPYGFQCCSQWNTKTFSQVDQFESMYRAVAPHTPLYSPEMQGGLVNLNGQDKSTADQKYDRMMGYATVQQLSTFGQGVTMVNQYLAYSGTTWGYSGFPSLGTAYDSASPIRQWTGLGTLFDEQRRINLMVDAASPALAATDQAGNAVTSNDSARLYRVRRSIVDGSLHVFLRNADAGDRAPTLKLNGHTTLPVPLPAYSARYLVAGLNTQGWMINWTTAELLHARPGTLVFMGDRGRQYEASVNNQSVTFTVGDPQVIRVAGGQLLILDRDAAARFWPLADKMVVGPALVTGNQMSVDKAMTVYTLASGNLVRTQVAGPDQVTLPVLSNWRFQADSPERLPSYDDSAWRNADIKVSQTQYRPVTSPILNADAYGMPTGYVWYRGRFSGAAKGMCIEGRHRYQVWLNGNNLGTFTSNAEAPGLNGLPALGALPMTHDARAITFPSQYLAANGNNVISVLTENWGHTMDALASNQAKQPRGLISAGIDFVGWGSLCGWTILGETPSVAGIGGLSMPPSEGIYGGITWKIQGGNPADYPNASGLTGERAGWYKPEYSDAGWTSVRLPDSSVPKGQVGWYRTTFSVTAPAGVRLPLGIQIPSAAQPGELFVNGVHIGRAGRDNAEVFPLTPGLVYTDGRPNVIAYARWVVGSSTSTPALSLVGFPGEKVMALP</sequence>
<dbReference type="EC" id="3.2.1.23" evidence="3"/>
<dbReference type="KEGG" id="buo:BRPE64_CCDS05200"/>
<dbReference type="InterPro" id="IPR031330">
    <property type="entry name" value="Gly_Hdrlase_35_cat"/>
</dbReference>
<dbReference type="InterPro" id="IPR017853">
    <property type="entry name" value="GH"/>
</dbReference>
<dbReference type="EMBL" id="AP013060">
    <property type="protein sequence ID" value="BAN26603.1"/>
    <property type="molecule type" value="Genomic_DNA"/>
</dbReference>
<keyword evidence="6" id="KW-0325">Glycoprotein</keyword>
<keyword evidence="7" id="KW-0326">Glycosidase</keyword>
<keyword evidence="11" id="KW-1185">Reference proteome</keyword>
<evidence type="ECO:0000256" key="4">
    <source>
        <dbReference type="ARBA" id="ARBA00022729"/>
    </source>
</evidence>
<dbReference type="GO" id="GO:0005975">
    <property type="term" value="P:carbohydrate metabolic process"/>
    <property type="evidence" value="ECO:0007669"/>
    <property type="project" value="InterPro"/>
</dbReference>
<dbReference type="Pfam" id="PF01301">
    <property type="entry name" value="Glyco_hydro_35"/>
    <property type="match status" value="1"/>
</dbReference>
<dbReference type="SMART" id="SM01029">
    <property type="entry name" value="BetaGal_dom2"/>
    <property type="match status" value="1"/>
</dbReference>
<dbReference type="SUPFAM" id="SSF51445">
    <property type="entry name" value="(Trans)glycosidases"/>
    <property type="match status" value="1"/>
</dbReference>
<dbReference type="Proteomes" id="UP000013966">
    <property type="component" value="Chromosome 3"/>
</dbReference>
<evidence type="ECO:0000256" key="6">
    <source>
        <dbReference type="ARBA" id="ARBA00023180"/>
    </source>
</evidence>
<accession>R4WPJ7</accession>
<dbReference type="Pfam" id="PF13364">
    <property type="entry name" value="BetaGal_ABD2"/>
    <property type="match status" value="2"/>
</dbReference>
<keyword evidence="5" id="KW-0378">Hydrolase</keyword>
<evidence type="ECO:0000256" key="7">
    <source>
        <dbReference type="ARBA" id="ARBA00023295"/>
    </source>
</evidence>
<reference evidence="10 11" key="2">
    <citation type="journal article" date="2018" name="Int. J. Syst. Evol. Microbiol.">
        <title>Burkholderia insecticola sp. nov., a gut symbiotic bacterium of the bean bug Riptortus pedestris.</title>
        <authorList>
            <person name="Takeshita K."/>
            <person name="Tamaki H."/>
            <person name="Ohbayashi T."/>
            <person name="Meng X.-Y."/>
            <person name="Sone T."/>
            <person name="Mitani Y."/>
            <person name="Peeters C."/>
            <person name="Kikuchi Y."/>
            <person name="Vandamme P."/>
        </authorList>
    </citation>
    <scope>NUCLEOTIDE SEQUENCE [LARGE SCALE GENOMIC DNA]</scope>
    <source>
        <strain evidence="10">RPE64</strain>
    </source>
</reference>
<organism evidence="10 11">
    <name type="scientific">Caballeronia insecticola</name>
    <dbReference type="NCBI Taxonomy" id="758793"/>
    <lineage>
        <taxon>Bacteria</taxon>
        <taxon>Pseudomonadati</taxon>
        <taxon>Pseudomonadota</taxon>
        <taxon>Betaproteobacteria</taxon>
        <taxon>Burkholderiales</taxon>
        <taxon>Burkholderiaceae</taxon>
        <taxon>Caballeronia</taxon>
    </lineage>
</organism>
<proteinExistence type="inferred from homology"/>
<evidence type="ECO:0000256" key="3">
    <source>
        <dbReference type="ARBA" id="ARBA00012756"/>
    </source>
</evidence>
<dbReference type="HOGENOM" id="CLU_332538_0_0_4"/>
<dbReference type="PRINTS" id="PR00742">
    <property type="entry name" value="GLHYDRLASE35"/>
</dbReference>
<dbReference type="PATRIC" id="fig|758793.3.peg.4832"/>
<dbReference type="SUPFAM" id="SSF49785">
    <property type="entry name" value="Galactose-binding domain-like"/>
    <property type="match status" value="2"/>
</dbReference>
<dbReference type="Gene3D" id="2.60.120.260">
    <property type="entry name" value="Galactose-binding domain-like"/>
    <property type="match status" value="2"/>
</dbReference>
<keyword evidence="4" id="KW-0732">Signal</keyword>
<name>R4WPJ7_9BURK</name>
<dbReference type="PANTHER" id="PTHR23421">
    <property type="entry name" value="BETA-GALACTOSIDASE RELATED"/>
    <property type="match status" value="1"/>
</dbReference>
<reference evidence="10 11" key="1">
    <citation type="journal article" date="2013" name="Genome Announc.">
        <title>Complete Genome Sequence of Burkholderia sp. Strain RPE64, Bacterial Symbiont of the Bean Bug Riptortus pedestris.</title>
        <authorList>
            <person name="Shibata T.F."/>
            <person name="Maeda T."/>
            <person name="Nikoh N."/>
            <person name="Yamaguchi K."/>
            <person name="Oshima K."/>
            <person name="Hattori M."/>
            <person name="Nishiyama T."/>
            <person name="Hasebe M."/>
            <person name="Fukatsu T."/>
            <person name="Kikuchi Y."/>
            <person name="Shigenobu S."/>
        </authorList>
    </citation>
    <scope>NUCLEOTIDE SEQUENCE [LARGE SCALE GENOMIC DNA]</scope>
</reference>
<comment type="similarity">
    <text evidence="2 8">Belongs to the glycosyl hydrolase 35 family.</text>
</comment>
<dbReference type="InterPro" id="IPR025300">
    <property type="entry name" value="BetaGal_jelly_roll_dom"/>
</dbReference>
<dbReference type="STRING" id="758793.BRPE64_CCDS05200"/>
<protein>
    <recommendedName>
        <fullName evidence="3">beta-galactosidase</fullName>
        <ecNumber evidence="3">3.2.1.23</ecNumber>
    </recommendedName>
</protein>
<evidence type="ECO:0000256" key="5">
    <source>
        <dbReference type="ARBA" id="ARBA00022801"/>
    </source>
</evidence>
<evidence type="ECO:0000256" key="1">
    <source>
        <dbReference type="ARBA" id="ARBA00001412"/>
    </source>
</evidence>